<keyword evidence="3" id="KW-1185">Reference proteome</keyword>
<proteinExistence type="predicted"/>
<comment type="caution">
    <text evidence="2">The sequence shown here is derived from an EMBL/GenBank/DDBJ whole genome shotgun (WGS) entry which is preliminary data.</text>
</comment>
<dbReference type="Proteomes" id="UP001189429">
    <property type="component" value="Unassembled WGS sequence"/>
</dbReference>
<dbReference type="InterPro" id="IPR011043">
    <property type="entry name" value="Gal_Oxase/kelch_b-propeller"/>
</dbReference>
<evidence type="ECO:0000313" key="3">
    <source>
        <dbReference type="Proteomes" id="UP001189429"/>
    </source>
</evidence>
<dbReference type="EMBL" id="CAUYUJ010020471">
    <property type="protein sequence ID" value="CAK0898434.1"/>
    <property type="molecule type" value="Genomic_DNA"/>
</dbReference>
<protein>
    <submittedName>
        <fullName evidence="2">Uncharacterized protein</fullName>
    </submittedName>
</protein>
<evidence type="ECO:0000313" key="2">
    <source>
        <dbReference type="EMBL" id="CAK0898434.1"/>
    </source>
</evidence>
<dbReference type="SUPFAM" id="SSF50965">
    <property type="entry name" value="Galactose oxidase, central domain"/>
    <property type="match status" value="1"/>
</dbReference>
<dbReference type="Gene3D" id="2.120.10.80">
    <property type="entry name" value="Kelch-type beta propeller"/>
    <property type="match status" value="1"/>
</dbReference>
<accession>A0ABN9XFW6</accession>
<evidence type="ECO:0000256" key="1">
    <source>
        <dbReference type="SAM" id="MobiDB-lite"/>
    </source>
</evidence>
<organism evidence="2 3">
    <name type="scientific">Prorocentrum cordatum</name>
    <dbReference type="NCBI Taxonomy" id="2364126"/>
    <lineage>
        <taxon>Eukaryota</taxon>
        <taxon>Sar</taxon>
        <taxon>Alveolata</taxon>
        <taxon>Dinophyceae</taxon>
        <taxon>Prorocentrales</taxon>
        <taxon>Prorocentraceae</taxon>
        <taxon>Prorocentrum</taxon>
    </lineage>
</organism>
<name>A0ABN9XFW6_9DINO</name>
<feature type="region of interest" description="Disordered" evidence="1">
    <location>
        <begin position="528"/>
        <end position="553"/>
    </location>
</feature>
<sequence>MGEGLLEVLHNDALLGICRCLPARALLDTGASCSELQRRSRDCTELWRALCEFLLGATALQLHEAAWSAGAADAGSAQFYRRLFRATWSCDEFCYDHKMRNLLLGSIGQGGPSGPAGEEAARYLLCTSGHTAEALGPFVLQLGGMRSAAEEAAEPVHVTVIDLARGRVLRPALARDSRRPAQRMRHASCTVAAPFLGPAALPGAVLVIVGGESWGPAGQPRAGVRSLLLLQVTAADGSEVRWSEVPATGEAPAVPVVQCCERTSSGKHAGNNTARPPPTQGVRRIYNHACASFDGGRRVCLFGGDIPATDPEFARIRRRESARFVYVLDVPLQHWSVVETGGQVPTWRSFHTAVAHTSLLDGREYFVTFGGTHEHCEPLSGGSLASMVGYQLDLQSFNWAGVRFANAPQPLPPGAFETGPPAAGCVVGGARPTARGAQLLQRLVVFRLLDAASSADAEAMPEPILGGERSASEERYNINFFAVGDTCPWAARKLIPLRCHRKGINFPAALGQMSPTAKKFILYRSSPVTTRGGSEKEKALSGGGGASRKPSAPPGRFFCVFGGDLESF</sequence>
<gene>
    <name evidence="2" type="ORF">PCOR1329_LOCUS76288</name>
</gene>
<reference evidence="2" key="1">
    <citation type="submission" date="2023-10" db="EMBL/GenBank/DDBJ databases">
        <authorList>
            <person name="Chen Y."/>
            <person name="Shah S."/>
            <person name="Dougan E. K."/>
            <person name="Thang M."/>
            <person name="Chan C."/>
        </authorList>
    </citation>
    <scope>NUCLEOTIDE SEQUENCE [LARGE SCALE GENOMIC DNA]</scope>
</reference>
<dbReference type="InterPro" id="IPR015915">
    <property type="entry name" value="Kelch-typ_b-propeller"/>
</dbReference>